<reference evidence="2" key="1">
    <citation type="submission" date="2015-04" db="UniProtKB">
        <authorList>
            <consortium name="EnsemblPlants"/>
        </authorList>
    </citation>
    <scope>IDENTIFICATION</scope>
</reference>
<feature type="compositionally biased region" description="Basic and acidic residues" evidence="1">
    <location>
        <begin position="115"/>
        <end position="126"/>
    </location>
</feature>
<dbReference type="EnsemblPlants" id="OGLUM03G29220.1">
    <property type="protein sequence ID" value="OGLUM03G29220.1"/>
    <property type="gene ID" value="OGLUM03G29220"/>
</dbReference>
<reference evidence="2" key="2">
    <citation type="submission" date="2018-05" db="EMBL/GenBank/DDBJ databases">
        <title>OgluRS3 (Oryza glumaepatula Reference Sequence Version 3).</title>
        <authorList>
            <person name="Zhang J."/>
            <person name="Kudrna D."/>
            <person name="Lee S."/>
            <person name="Talag J."/>
            <person name="Welchert J."/>
            <person name="Wing R.A."/>
        </authorList>
    </citation>
    <scope>NUCLEOTIDE SEQUENCE [LARGE SCALE GENOMIC DNA]</scope>
</reference>
<feature type="compositionally biased region" description="Polar residues" evidence="1">
    <location>
        <begin position="7"/>
        <end position="16"/>
    </location>
</feature>
<name>A0A0D9ZBE1_9ORYZ</name>
<proteinExistence type="predicted"/>
<feature type="compositionally biased region" description="Basic residues" evidence="1">
    <location>
        <begin position="299"/>
        <end position="310"/>
    </location>
</feature>
<feature type="region of interest" description="Disordered" evidence="1">
    <location>
        <begin position="249"/>
        <end position="321"/>
    </location>
</feature>
<feature type="region of interest" description="Disordered" evidence="1">
    <location>
        <begin position="1"/>
        <end position="46"/>
    </location>
</feature>
<keyword evidence="3" id="KW-1185">Reference proteome</keyword>
<sequence length="321" mass="35662">MRRSTGEKTTNLSSCTAVPPRPSPSPSPLRSGANGQGSPPTGGTFSLLLRPRWLLSSIVVEDRKRGGGGEDGIRKKGQCRRWGEEEERSDSEGRGRRRRRGSATGIGGGGVATMRRQESEGGDRSDTGATTMGRSQDWTKGRRLGDECRQLLSCNERVAIRAMNHMRPYYSQPNPSVYQQAHAVVWHPQMIANKLYTPSTICHCFRPCRLRPRSIRNRRGESGEAIRRATAVEVVKGERAERRCGGRRLPAAKVSSSRRHPESCDSRRRGEAESGADLGRAWRMARRGCTGEGDEGRRRQLFGKRRRRRRLETAAAGEVTG</sequence>
<evidence type="ECO:0000313" key="3">
    <source>
        <dbReference type="Proteomes" id="UP000026961"/>
    </source>
</evidence>
<feature type="region of interest" description="Disordered" evidence="1">
    <location>
        <begin position="58"/>
        <end position="139"/>
    </location>
</feature>
<organism evidence="2">
    <name type="scientific">Oryza glumipatula</name>
    <dbReference type="NCBI Taxonomy" id="40148"/>
    <lineage>
        <taxon>Eukaryota</taxon>
        <taxon>Viridiplantae</taxon>
        <taxon>Streptophyta</taxon>
        <taxon>Embryophyta</taxon>
        <taxon>Tracheophyta</taxon>
        <taxon>Spermatophyta</taxon>
        <taxon>Magnoliopsida</taxon>
        <taxon>Liliopsida</taxon>
        <taxon>Poales</taxon>
        <taxon>Poaceae</taxon>
        <taxon>BOP clade</taxon>
        <taxon>Oryzoideae</taxon>
        <taxon>Oryzeae</taxon>
        <taxon>Oryzinae</taxon>
        <taxon>Oryza</taxon>
    </lineage>
</organism>
<dbReference type="Proteomes" id="UP000026961">
    <property type="component" value="Chromosome 3"/>
</dbReference>
<evidence type="ECO:0000256" key="1">
    <source>
        <dbReference type="SAM" id="MobiDB-lite"/>
    </source>
</evidence>
<dbReference type="AlphaFoldDB" id="A0A0D9ZBE1"/>
<feature type="compositionally biased region" description="Polar residues" evidence="1">
    <location>
        <begin position="127"/>
        <end position="136"/>
    </location>
</feature>
<feature type="compositionally biased region" description="Basic and acidic residues" evidence="1">
    <location>
        <begin position="60"/>
        <end position="74"/>
    </location>
</feature>
<evidence type="ECO:0000313" key="2">
    <source>
        <dbReference type="EnsemblPlants" id="OGLUM03G29220.1"/>
    </source>
</evidence>
<accession>A0A0D9ZBE1</accession>
<feature type="compositionally biased region" description="Basic and acidic residues" evidence="1">
    <location>
        <begin position="259"/>
        <end position="272"/>
    </location>
</feature>
<protein>
    <submittedName>
        <fullName evidence="2">Uncharacterized protein</fullName>
    </submittedName>
</protein>
<dbReference type="Gramene" id="OGLUM03G29220.1">
    <property type="protein sequence ID" value="OGLUM03G29220.1"/>
    <property type="gene ID" value="OGLUM03G29220"/>
</dbReference>
<dbReference type="HOGENOM" id="CLU_867082_0_0_1"/>